<dbReference type="InterPro" id="IPR045691">
    <property type="entry name" value="DUF6056"/>
</dbReference>
<feature type="transmembrane region" description="Helical" evidence="1">
    <location>
        <begin position="59"/>
        <end position="82"/>
    </location>
</feature>
<evidence type="ECO:0000313" key="3">
    <source>
        <dbReference type="Proteomes" id="UP000018143"/>
    </source>
</evidence>
<keyword evidence="1" id="KW-0472">Membrane</keyword>
<feature type="transmembrane region" description="Helical" evidence="1">
    <location>
        <begin position="332"/>
        <end position="349"/>
    </location>
</feature>
<keyword evidence="3" id="KW-1185">Reference proteome</keyword>
<proteinExistence type="predicted"/>
<dbReference type="Proteomes" id="UP000018143">
    <property type="component" value="Unassembled WGS sequence"/>
</dbReference>
<dbReference type="Pfam" id="PF19528">
    <property type="entry name" value="DUF6056"/>
    <property type="match status" value="1"/>
</dbReference>
<dbReference type="AlphaFoldDB" id="T1DVI2"/>
<protein>
    <submittedName>
        <fullName evidence="2">Putative inner membrane protein</fullName>
    </submittedName>
</protein>
<sequence>MACIYLFLFFLNAIFPTQSDDIGIDSIDIQRAIDFYMNLNGRFGVFLGLWFGSYMATTLLFPFINAFVGLSFIVAFFVVVFGRMPKACLFDLTFLCLILLLMMSDATFGSIFFWAAGSFSYLWMYLLLCLYLIPYRLFWGRVFASKSIKLDSKNTQKDSTHSNDSLFVSFAKSITIFLLSFMAGWGSELGIVILVVHTLFIIYALKVRKVHIRLPLWYFAGVVGLCAGWLLLYFSPGSAKRAALYRQLGFGYYSLRDLWDMSLAQKFTHIKNTFGRLSSKWVFIINVCWILWVVLWAKARVNIAISKKIFLTFFLIVLGVGIAWILRKNGLLLLSLSTLFCFVASFSANESYQKRLFFILGSLFALYMLYISATIQVGLPGRAQLHYTLIKVAICVVIICAIWHYRPLLARGLSSIIILLCVGYGIYVGAACIDMSFKWQKMVGYIEGQKDLGAKDIVVDSDTFKSFYRGYGDWVNPGKNPLEWPNNVYAKYFGIETFRIK</sequence>
<evidence type="ECO:0000256" key="1">
    <source>
        <dbReference type="SAM" id="Phobius"/>
    </source>
</evidence>
<feature type="transmembrane region" description="Helical" evidence="1">
    <location>
        <begin position="165"/>
        <end position="183"/>
    </location>
</feature>
<keyword evidence="1" id="KW-1133">Transmembrane helix</keyword>
<dbReference type="STRING" id="1325130.HFN_2180"/>
<feature type="transmembrane region" description="Helical" evidence="1">
    <location>
        <begin position="122"/>
        <end position="144"/>
    </location>
</feature>
<reference evidence="2 3" key="1">
    <citation type="journal article" date="2013" name="Genome Announc.">
        <title>Draft Genome Sequence of Helicobacter fennelliae Strain MRY12-0050, Isolated from a Bacteremia Patient.</title>
        <authorList>
            <person name="Rimbara E."/>
            <person name="Matsui M."/>
            <person name="Mori S."/>
            <person name="Suzuki S."/>
            <person name="Suzuki M."/>
            <person name="Kim H."/>
            <person name="Sekizuka T."/>
            <person name="Kuroda M."/>
            <person name="Shibayama K."/>
        </authorList>
    </citation>
    <scope>NUCLEOTIDE SEQUENCE [LARGE SCALE GENOMIC DNA]</scope>
    <source>
        <strain evidence="2 3">MRY12-0050</strain>
    </source>
</reference>
<feature type="transmembrane region" description="Helical" evidence="1">
    <location>
        <begin position="412"/>
        <end position="430"/>
    </location>
</feature>
<name>T1DVI2_9HELI</name>
<comment type="caution">
    <text evidence="2">The sequence shown here is derived from an EMBL/GenBank/DDBJ whole genome shotgun (WGS) entry which is preliminary data.</text>
</comment>
<feature type="transmembrane region" description="Helical" evidence="1">
    <location>
        <begin position="94"/>
        <end position="116"/>
    </location>
</feature>
<dbReference type="EMBL" id="BASD01000009">
    <property type="protein sequence ID" value="GAD18768.1"/>
    <property type="molecule type" value="Genomic_DNA"/>
</dbReference>
<feature type="transmembrane region" description="Helical" evidence="1">
    <location>
        <begin position="281"/>
        <end position="297"/>
    </location>
</feature>
<keyword evidence="1" id="KW-0812">Transmembrane</keyword>
<dbReference type="eggNOG" id="ENOG5030GNZ">
    <property type="taxonomic scope" value="Bacteria"/>
</dbReference>
<feature type="transmembrane region" description="Helical" evidence="1">
    <location>
        <begin position="385"/>
        <end position="405"/>
    </location>
</feature>
<feature type="transmembrane region" description="Helical" evidence="1">
    <location>
        <begin position="356"/>
        <end position="379"/>
    </location>
</feature>
<feature type="transmembrane region" description="Helical" evidence="1">
    <location>
        <begin position="309"/>
        <end position="326"/>
    </location>
</feature>
<accession>T1DVI2</accession>
<organism evidence="2 3">
    <name type="scientific">Helicobacter fennelliae MRY12-0050</name>
    <dbReference type="NCBI Taxonomy" id="1325130"/>
    <lineage>
        <taxon>Bacteria</taxon>
        <taxon>Pseudomonadati</taxon>
        <taxon>Campylobacterota</taxon>
        <taxon>Epsilonproteobacteria</taxon>
        <taxon>Campylobacterales</taxon>
        <taxon>Helicobacteraceae</taxon>
        <taxon>Helicobacter</taxon>
    </lineage>
</organism>
<gene>
    <name evidence="2" type="ORF">HFN_2180</name>
</gene>
<dbReference type="OrthoDB" id="198438at2"/>
<evidence type="ECO:0000313" key="2">
    <source>
        <dbReference type="EMBL" id="GAD18768.1"/>
    </source>
</evidence>
<feature type="transmembrane region" description="Helical" evidence="1">
    <location>
        <begin position="189"/>
        <end position="205"/>
    </location>
</feature>
<feature type="transmembrane region" description="Helical" evidence="1">
    <location>
        <begin position="217"/>
        <end position="235"/>
    </location>
</feature>